<feature type="transmembrane region" description="Helical" evidence="2">
    <location>
        <begin position="381"/>
        <end position="401"/>
    </location>
</feature>
<feature type="transmembrane region" description="Helical" evidence="2">
    <location>
        <begin position="107"/>
        <end position="125"/>
    </location>
</feature>
<feature type="transmembrane region" description="Helical" evidence="2">
    <location>
        <begin position="312"/>
        <end position="331"/>
    </location>
</feature>
<dbReference type="Pfam" id="PF06772">
    <property type="entry name" value="LtrA"/>
    <property type="match status" value="1"/>
</dbReference>
<feature type="transmembrane region" description="Helical" evidence="2">
    <location>
        <begin position="343"/>
        <end position="360"/>
    </location>
</feature>
<evidence type="ECO:0008006" key="5">
    <source>
        <dbReference type="Google" id="ProtNLM"/>
    </source>
</evidence>
<feature type="transmembrane region" description="Helical" evidence="2">
    <location>
        <begin position="477"/>
        <end position="499"/>
    </location>
</feature>
<feature type="compositionally biased region" description="Basic and acidic residues" evidence="1">
    <location>
        <begin position="527"/>
        <end position="558"/>
    </location>
</feature>
<evidence type="ECO:0000313" key="4">
    <source>
        <dbReference type="Proteomes" id="UP001222932"/>
    </source>
</evidence>
<keyword evidence="4" id="KW-1185">Reference proteome</keyword>
<gene>
    <name evidence="3" type="ORF">CspeluHIS016_0101160</name>
</gene>
<dbReference type="AlphaFoldDB" id="A0AAD3TNJ1"/>
<evidence type="ECO:0000313" key="3">
    <source>
        <dbReference type="EMBL" id="GMK53530.1"/>
    </source>
</evidence>
<reference evidence="3" key="2">
    <citation type="submission" date="2023-06" db="EMBL/GenBank/DDBJ databases">
        <authorList>
            <person name="Kobayashi Y."/>
            <person name="Kayamori A."/>
            <person name="Aoki K."/>
            <person name="Shiwa Y."/>
            <person name="Fujita N."/>
            <person name="Sugita T."/>
            <person name="Iwasaki W."/>
            <person name="Tanaka N."/>
            <person name="Takashima M."/>
        </authorList>
    </citation>
    <scope>NUCLEOTIDE SEQUENCE</scope>
    <source>
        <strain evidence="3">HIS016</strain>
    </source>
</reference>
<dbReference type="PANTHER" id="PTHR36840">
    <property type="entry name" value="BLL5714 PROTEIN"/>
    <property type="match status" value="1"/>
</dbReference>
<feature type="transmembrane region" description="Helical" evidence="2">
    <location>
        <begin position="450"/>
        <end position="471"/>
    </location>
</feature>
<keyword evidence="2" id="KW-0812">Transmembrane</keyword>
<feature type="transmembrane region" description="Helical" evidence="2">
    <location>
        <begin position="175"/>
        <end position="194"/>
    </location>
</feature>
<keyword evidence="2" id="KW-0472">Membrane</keyword>
<accession>A0AAD3TNJ1</accession>
<dbReference type="InterPro" id="IPR010640">
    <property type="entry name" value="Low_temperature_requirement_A"/>
</dbReference>
<proteinExistence type="predicted"/>
<keyword evidence="2" id="KW-1133">Transmembrane helix</keyword>
<name>A0AAD3TNJ1_9TREE</name>
<dbReference type="EMBL" id="BTCM01000001">
    <property type="protein sequence ID" value="GMK53530.1"/>
    <property type="molecule type" value="Genomic_DNA"/>
</dbReference>
<evidence type="ECO:0000256" key="1">
    <source>
        <dbReference type="SAM" id="MobiDB-lite"/>
    </source>
</evidence>
<feature type="region of interest" description="Disordered" evidence="1">
    <location>
        <begin position="523"/>
        <end position="558"/>
    </location>
</feature>
<organism evidence="3 4">
    <name type="scientific">Cutaneotrichosporon spelunceum</name>
    <dbReference type="NCBI Taxonomy" id="1672016"/>
    <lineage>
        <taxon>Eukaryota</taxon>
        <taxon>Fungi</taxon>
        <taxon>Dikarya</taxon>
        <taxon>Basidiomycota</taxon>
        <taxon>Agaricomycotina</taxon>
        <taxon>Tremellomycetes</taxon>
        <taxon>Trichosporonales</taxon>
        <taxon>Trichosporonaceae</taxon>
        <taxon>Cutaneotrichosporon</taxon>
    </lineage>
</organism>
<reference evidence="3" key="1">
    <citation type="journal article" date="2023" name="BMC Genomics">
        <title>Chromosome-level genome assemblies of Cutaneotrichosporon spp. (Trichosporonales, Basidiomycota) reveal imbalanced evolution between nucleotide sequences and chromosome synteny.</title>
        <authorList>
            <person name="Kobayashi Y."/>
            <person name="Kayamori A."/>
            <person name="Aoki K."/>
            <person name="Shiwa Y."/>
            <person name="Matsutani M."/>
            <person name="Fujita N."/>
            <person name="Sugita T."/>
            <person name="Iwasaki W."/>
            <person name="Tanaka N."/>
            <person name="Takashima M."/>
        </authorList>
    </citation>
    <scope>NUCLEOTIDE SEQUENCE</scope>
    <source>
        <strain evidence="3">HIS016</strain>
    </source>
</reference>
<dbReference type="PANTHER" id="PTHR36840:SF1">
    <property type="entry name" value="BLL5714 PROTEIN"/>
    <property type="match status" value="1"/>
</dbReference>
<dbReference type="Proteomes" id="UP001222932">
    <property type="component" value="Unassembled WGS sequence"/>
</dbReference>
<feature type="transmembrane region" description="Helical" evidence="2">
    <location>
        <begin position="230"/>
        <end position="254"/>
    </location>
</feature>
<evidence type="ECO:0000256" key="2">
    <source>
        <dbReference type="SAM" id="Phobius"/>
    </source>
</evidence>
<protein>
    <recommendedName>
        <fullName evidence="5">Low temperature requirement A</fullName>
    </recommendedName>
</protein>
<comment type="caution">
    <text evidence="3">The sequence shown here is derived from an EMBL/GenBank/DDBJ whole genome shotgun (WGS) entry which is preliminary data.</text>
</comment>
<feature type="transmembrane region" description="Helical" evidence="2">
    <location>
        <begin position="417"/>
        <end position="438"/>
    </location>
</feature>
<sequence>MSNIVLHSEGTGAKARATRFRDLINPPVIRQWISGGKLYREQEERSSPRIELFLDLLYVGVVHQLAEAAVEAPTAAGIARFVLTFWPSWSVWEEARRYSNVSGTDDLVHRLWVLLGMLCILGYTANASAIPLSHESDAASAVAEAVGLVMRAEGVQGTEGIGGVVPEDLRAPVRAAAAFFLIIKATRAIVLFLYAYWLPKFRISQFLSGVAVVIPMLAYLPLIWVRSRRAQVGCAIAGILLDLMRVDMILYNVYGRYMMVKRRREVRRQIEAGELDPADAPDMSLSILRMVKLPDNLRIAAINIEHSIDRSGAFTVLVLGELVANLLYIAAPGEFGAGNKFGKASLGFMVAWALNYLYTLPSDTHIIRYTHALRRSWLTGILFNFFHWPLCASIVLAAAASNKMVNSYDIIEPGVKWFWAGGLGCAVLFLGLIDLLHGEQDKWNLARIPRILRFAFACVGAILLATFPLYAKSMDSIEMLGLAVGLTWAVLAVYVYGALPRWGATLPSDDEAEPVVIVTDLETGGGYEEHPHGPDDDYNSEHMHDDHPVSVHADPLKP</sequence>
<feature type="transmembrane region" description="Helical" evidence="2">
    <location>
        <begin position="206"/>
        <end position="224"/>
    </location>
</feature>